<evidence type="ECO:0000313" key="2">
    <source>
        <dbReference type="Proteomes" id="UP000310458"/>
    </source>
</evidence>
<name>A0A5R9B8C3_9MICC</name>
<evidence type="ECO:0008006" key="3">
    <source>
        <dbReference type="Google" id="ProtNLM"/>
    </source>
</evidence>
<proteinExistence type="predicted"/>
<dbReference type="SUPFAM" id="SSF53474">
    <property type="entry name" value="alpha/beta-Hydrolases"/>
    <property type="match status" value="1"/>
</dbReference>
<keyword evidence="2" id="KW-1185">Reference proteome</keyword>
<organism evidence="1 2">
    <name type="scientific">Nesterenkonia salmonea</name>
    <dbReference type="NCBI Taxonomy" id="1804987"/>
    <lineage>
        <taxon>Bacteria</taxon>
        <taxon>Bacillati</taxon>
        <taxon>Actinomycetota</taxon>
        <taxon>Actinomycetes</taxon>
        <taxon>Micrococcales</taxon>
        <taxon>Micrococcaceae</taxon>
        <taxon>Nesterenkonia</taxon>
    </lineage>
</organism>
<protein>
    <recommendedName>
        <fullName evidence="3">Alpha/beta hydrolase</fullName>
    </recommendedName>
</protein>
<evidence type="ECO:0000313" key="1">
    <source>
        <dbReference type="EMBL" id="TLP92375.1"/>
    </source>
</evidence>
<comment type="caution">
    <text evidence="1">The sequence shown here is derived from an EMBL/GenBank/DDBJ whole genome shotgun (WGS) entry which is preliminary data.</text>
</comment>
<dbReference type="AlphaFoldDB" id="A0A5R9B8C3"/>
<accession>A0A5R9B8C3</accession>
<sequence length="291" mass="33135">MKAKKTSASKLANVARSAWNAGQSLDPHERVLYTDVDSAGEKYDFIFVPKEESKRLVVFFSGDANRHRFDPPVFQRWSWSSKFPAHCLFFSDPALYHEESLGLAWYSGKPDGDYLDHIWSIVGQIAAKFSIDAEIIFSYASSGGGLPALRSPRYFPNINVIAINPRVSLWRHPTKWVSRFSNAIYGVKDLHEVAREERHKFTALDHDVLDNLGHMFLAQNVLDETYHQNHFLPLVEFINSSPNAHKLRTHTFESDAGHAGAEDRATFHRILRFMKGTLHEKEEAQNEPAAV</sequence>
<dbReference type="InterPro" id="IPR029058">
    <property type="entry name" value="AB_hydrolase_fold"/>
</dbReference>
<dbReference type="Proteomes" id="UP000310458">
    <property type="component" value="Unassembled WGS sequence"/>
</dbReference>
<dbReference type="RefSeq" id="WP_138254305.1">
    <property type="nucleotide sequence ID" value="NZ_VAVZ01000065.1"/>
</dbReference>
<reference evidence="1 2" key="1">
    <citation type="submission" date="2019-05" db="EMBL/GenBank/DDBJ databases">
        <title>Nesterenkonia sp. GY074 isolated from the Southern Atlantic Ocean.</title>
        <authorList>
            <person name="Zhang G."/>
        </authorList>
    </citation>
    <scope>NUCLEOTIDE SEQUENCE [LARGE SCALE GENOMIC DNA]</scope>
    <source>
        <strain evidence="1 2">GY074</strain>
    </source>
</reference>
<dbReference type="EMBL" id="VAVZ01000065">
    <property type="protein sequence ID" value="TLP92375.1"/>
    <property type="molecule type" value="Genomic_DNA"/>
</dbReference>
<gene>
    <name evidence="1" type="ORF">FEF26_14780</name>
</gene>
<dbReference type="OrthoDB" id="8421922at2"/>